<dbReference type="AlphaFoldDB" id="A0A8H4VDI2"/>
<evidence type="ECO:0000313" key="2">
    <source>
        <dbReference type="EMBL" id="KAF4587498.1"/>
    </source>
</evidence>
<organism evidence="2 3">
    <name type="scientific">Ophiocordyceps camponoti-floridani</name>
    <dbReference type="NCBI Taxonomy" id="2030778"/>
    <lineage>
        <taxon>Eukaryota</taxon>
        <taxon>Fungi</taxon>
        <taxon>Dikarya</taxon>
        <taxon>Ascomycota</taxon>
        <taxon>Pezizomycotina</taxon>
        <taxon>Sordariomycetes</taxon>
        <taxon>Hypocreomycetidae</taxon>
        <taxon>Hypocreales</taxon>
        <taxon>Ophiocordycipitaceae</taxon>
        <taxon>Ophiocordyceps</taxon>
    </lineage>
</organism>
<evidence type="ECO:0000313" key="3">
    <source>
        <dbReference type="Proteomes" id="UP000562929"/>
    </source>
</evidence>
<sequence length="115" mass="12170">MLRHRRGTGKEPTAMTTEDAQRSVQDERGGAAPRRARWIALSLASGACAAFNGAFAKLTTTHLTSSIAAAIAHRLGLSNSKALDLTIRATFFALNLTFNAIVHTSHAGPSIPDKS</sequence>
<dbReference type="OrthoDB" id="5854584at2759"/>
<protein>
    <submittedName>
        <fullName evidence="2">Transcription initiation factor IIA small subunit</fullName>
    </submittedName>
</protein>
<accession>A0A8H4VDI2</accession>
<feature type="region of interest" description="Disordered" evidence="1">
    <location>
        <begin position="1"/>
        <end position="31"/>
    </location>
</feature>
<dbReference type="Proteomes" id="UP000562929">
    <property type="component" value="Unassembled WGS sequence"/>
</dbReference>
<gene>
    <name evidence="2" type="ORF">GQ602_004191</name>
</gene>
<name>A0A8H4VDI2_9HYPO</name>
<reference evidence="2 3" key="1">
    <citation type="journal article" date="2020" name="G3 (Bethesda)">
        <title>Genetic Underpinnings of Host Manipulation by Ophiocordyceps as Revealed by Comparative Transcriptomics.</title>
        <authorList>
            <person name="Will I."/>
            <person name="Das B."/>
            <person name="Trinh T."/>
            <person name="Brachmann A."/>
            <person name="Ohm R.A."/>
            <person name="de Bekker C."/>
        </authorList>
    </citation>
    <scope>NUCLEOTIDE SEQUENCE [LARGE SCALE GENOMIC DNA]</scope>
    <source>
        <strain evidence="2 3">EC05</strain>
    </source>
</reference>
<dbReference type="EMBL" id="JAACLJ010000004">
    <property type="protein sequence ID" value="KAF4587498.1"/>
    <property type="molecule type" value="Genomic_DNA"/>
</dbReference>
<feature type="compositionally biased region" description="Basic and acidic residues" evidence="1">
    <location>
        <begin position="19"/>
        <end position="29"/>
    </location>
</feature>
<evidence type="ECO:0000256" key="1">
    <source>
        <dbReference type="SAM" id="MobiDB-lite"/>
    </source>
</evidence>
<proteinExistence type="predicted"/>
<keyword evidence="3" id="KW-1185">Reference proteome</keyword>
<comment type="caution">
    <text evidence="2">The sequence shown here is derived from an EMBL/GenBank/DDBJ whole genome shotgun (WGS) entry which is preliminary data.</text>
</comment>